<evidence type="ECO:0000256" key="6">
    <source>
        <dbReference type="ARBA" id="ARBA00034078"/>
    </source>
</evidence>
<keyword evidence="2 7" id="KW-0001">2Fe-2S</keyword>
<comment type="cofactor">
    <cofactor evidence="7">
        <name>[2Fe-2S] cluster</name>
        <dbReference type="ChEBI" id="CHEBI:190135"/>
    </cofactor>
    <text evidence="7">Binds 1 [2Fe-2S] cluster.</text>
</comment>
<dbReference type="CDD" id="cd03064">
    <property type="entry name" value="TRX_Fd_NuoE"/>
    <property type="match status" value="1"/>
</dbReference>
<proteinExistence type="inferred from homology"/>
<evidence type="ECO:0000256" key="1">
    <source>
        <dbReference type="ARBA" id="ARBA00010643"/>
    </source>
</evidence>
<dbReference type="Gene3D" id="1.10.10.1590">
    <property type="entry name" value="NADH-quinone oxidoreductase subunit E"/>
    <property type="match status" value="1"/>
</dbReference>
<evidence type="ECO:0000313" key="8">
    <source>
        <dbReference type="EMBL" id="SCZ80143.1"/>
    </source>
</evidence>
<reference evidence="8 9" key="1">
    <citation type="submission" date="2016-10" db="EMBL/GenBank/DDBJ databases">
        <authorList>
            <person name="de Groot N.N."/>
        </authorList>
    </citation>
    <scope>NUCLEOTIDE SEQUENCE [LARGE SCALE GENOMIC DNA]</scope>
    <source>
        <strain evidence="8 9">DSM 2784</strain>
    </source>
</reference>
<dbReference type="OrthoDB" id="9807941at2"/>
<feature type="binding site" evidence="7">
    <location>
        <position position="91"/>
    </location>
    <ligand>
        <name>[2Fe-2S] cluster</name>
        <dbReference type="ChEBI" id="CHEBI:190135"/>
    </ligand>
</feature>
<keyword evidence="5 7" id="KW-0411">Iron-sulfur</keyword>
<dbReference type="Proteomes" id="UP000199208">
    <property type="component" value="Unassembled WGS sequence"/>
</dbReference>
<feature type="binding site" evidence="7">
    <location>
        <position position="96"/>
    </location>
    <ligand>
        <name>[2Fe-2S] cluster</name>
        <dbReference type="ChEBI" id="CHEBI:190135"/>
    </ligand>
</feature>
<dbReference type="PANTHER" id="PTHR43342:SF1">
    <property type="entry name" value="BIFURCATING [FEFE] HYDROGENASE GAMMA SUBUNIT"/>
    <property type="match status" value="1"/>
</dbReference>
<dbReference type="RefSeq" id="WP_092591281.1">
    <property type="nucleotide sequence ID" value="NZ_FMWL01000010.1"/>
</dbReference>
<keyword evidence="4 7" id="KW-0408">Iron</keyword>
<evidence type="ECO:0000256" key="2">
    <source>
        <dbReference type="ARBA" id="ARBA00022714"/>
    </source>
</evidence>
<dbReference type="STRING" id="1120920.SAMN03080599_02123"/>
<evidence type="ECO:0000256" key="3">
    <source>
        <dbReference type="ARBA" id="ARBA00022723"/>
    </source>
</evidence>
<dbReference type="Gene3D" id="3.40.30.10">
    <property type="entry name" value="Glutaredoxin"/>
    <property type="match status" value="1"/>
</dbReference>
<organism evidence="8 9">
    <name type="scientific">Acidaminobacter hydrogenoformans DSM 2784</name>
    <dbReference type="NCBI Taxonomy" id="1120920"/>
    <lineage>
        <taxon>Bacteria</taxon>
        <taxon>Bacillati</taxon>
        <taxon>Bacillota</taxon>
        <taxon>Clostridia</taxon>
        <taxon>Peptostreptococcales</taxon>
        <taxon>Acidaminobacteraceae</taxon>
        <taxon>Acidaminobacter</taxon>
    </lineage>
</organism>
<gene>
    <name evidence="8" type="ORF">SAMN03080599_02123</name>
</gene>
<comment type="similarity">
    <text evidence="1">Belongs to the complex I 24 kDa subunit family.</text>
</comment>
<comment type="cofactor">
    <cofactor evidence="6">
        <name>[2Fe-2S] cluster</name>
        <dbReference type="ChEBI" id="CHEBI:190135"/>
    </cofactor>
</comment>
<evidence type="ECO:0000256" key="4">
    <source>
        <dbReference type="ARBA" id="ARBA00023004"/>
    </source>
</evidence>
<dbReference type="EMBL" id="FMWL01000010">
    <property type="protein sequence ID" value="SCZ80143.1"/>
    <property type="molecule type" value="Genomic_DNA"/>
</dbReference>
<dbReference type="Pfam" id="PF01257">
    <property type="entry name" value="2Fe-2S_thioredx"/>
    <property type="match status" value="1"/>
</dbReference>
<dbReference type="GO" id="GO:0051537">
    <property type="term" value="F:2 iron, 2 sulfur cluster binding"/>
    <property type="evidence" value="ECO:0007669"/>
    <property type="project" value="UniProtKB-KW"/>
</dbReference>
<keyword evidence="3 7" id="KW-0479">Metal-binding</keyword>
<name>A0A1G5S1F6_9FIRM</name>
<keyword evidence="9" id="KW-1185">Reference proteome</keyword>
<dbReference type="PIRSF" id="PIRSF000216">
    <property type="entry name" value="NADH_DH_24kDa"/>
    <property type="match status" value="1"/>
</dbReference>
<dbReference type="PANTHER" id="PTHR43342">
    <property type="entry name" value="NADH-QUINONE OXIDOREDUCTASE, E SUBUNIT"/>
    <property type="match status" value="1"/>
</dbReference>
<evidence type="ECO:0000256" key="5">
    <source>
        <dbReference type="ARBA" id="ARBA00023014"/>
    </source>
</evidence>
<dbReference type="AlphaFoldDB" id="A0A1G5S1F6"/>
<sequence>MSAQTASNSILTETLTAHINGVLASYAMDPTRLVGMLLEIQDHTPKQYIPKEVAVYVGEKLDLPLSRVYDVISFYEALSDVPRGDIVVQFCDSVVCKVNGNNKLKEALESILGIKMGETTPDGKYHLESAPCFGACDISPAIRVNGVVYGPLKTEADVRAALSRPEKGEGQRE</sequence>
<dbReference type="InterPro" id="IPR042128">
    <property type="entry name" value="NuoE_dom"/>
</dbReference>
<dbReference type="InterPro" id="IPR002023">
    <property type="entry name" value="NuoE-like"/>
</dbReference>
<protein>
    <submittedName>
        <fullName evidence="8">NADH-quinone oxidoreductase subunit E</fullName>
    </submittedName>
</protein>
<dbReference type="GO" id="GO:0016491">
    <property type="term" value="F:oxidoreductase activity"/>
    <property type="evidence" value="ECO:0007669"/>
    <property type="project" value="InterPro"/>
</dbReference>
<feature type="binding site" evidence="7">
    <location>
        <position position="132"/>
    </location>
    <ligand>
        <name>[2Fe-2S] cluster</name>
        <dbReference type="ChEBI" id="CHEBI:190135"/>
    </ligand>
</feature>
<dbReference type="InterPro" id="IPR028431">
    <property type="entry name" value="NADP_DH_HndA-like"/>
</dbReference>
<dbReference type="InterPro" id="IPR041921">
    <property type="entry name" value="NuoE_N"/>
</dbReference>
<evidence type="ECO:0000313" key="9">
    <source>
        <dbReference type="Proteomes" id="UP000199208"/>
    </source>
</evidence>
<evidence type="ECO:0000256" key="7">
    <source>
        <dbReference type="PIRSR" id="PIRSR000216-1"/>
    </source>
</evidence>
<accession>A0A1G5S1F6</accession>
<dbReference type="InterPro" id="IPR036249">
    <property type="entry name" value="Thioredoxin-like_sf"/>
</dbReference>
<feature type="binding site" evidence="7">
    <location>
        <position position="136"/>
    </location>
    <ligand>
        <name>[2Fe-2S] cluster</name>
        <dbReference type="ChEBI" id="CHEBI:190135"/>
    </ligand>
</feature>
<dbReference type="SUPFAM" id="SSF52833">
    <property type="entry name" value="Thioredoxin-like"/>
    <property type="match status" value="1"/>
</dbReference>
<dbReference type="GO" id="GO:0046872">
    <property type="term" value="F:metal ion binding"/>
    <property type="evidence" value="ECO:0007669"/>
    <property type="project" value="UniProtKB-KW"/>
</dbReference>